<dbReference type="InterPro" id="IPR006442">
    <property type="entry name" value="Antitoxin_Phd/YefM"/>
</dbReference>
<dbReference type="NCBIfam" id="TIGR01552">
    <property type="entry name" value="phd_fam"/>
    <property type="match status" value="1"/>
</dbReference>
<comment type="similarity">
    <text evidence="1 2">Belongs to the phD/YefM antitoxin family.</text>
</comment>
<dbReference type="SUPFAM" id="SSF143120">
    <property type="entry name" value="YefM-like"/>
    <property type="match status" value="1"/>
</dbReference>
<dbReference type="InterPro" id="IPR036165">
    <property type="entry name" value="YefM-like_sf"/>
</dbReference>
<dbReference type="EMBL" id="JAKOOW010000014">
    <property type="protein sequence ID" value="MCG6503564.1"/>
    <property type="molecule type" value="Genomic_DNA"/>
</dbReference>
<evidence type="ECO:0000256" key="2">
    <source>
        <dbReference type="RuleBase" id="RU362080"/>
    </source>
</evidence>
<evidence type="ECO:0000256" key="1">
    <source>
        <dbReference type="ARBA" id="ARBA00009981"/>
    </source>
</evidence>
<protein>
    <recommendedName>
        <fullName evidence="2">Antitoxin</fullName>
    </recommendedName>
</protein>
<name>A0ABS9NL92_9NEIS</name>
<gene>
    <name evidence="3" type="ORF">MB824_03510</name>
</gene>
<sequence>MQTISSREFNQNVAKAKNMSDTAPVCITDRGEPAYVLMNYAAYQSLQAGKPSLAQKLSDPESDWIEVEFPRCPIVQREVDF</sequence>
<keyword evidence="4" id="KW-1185">Reference proteome</keyword>
<dbReference type="Proteomes" id="UP001298424">
    <property type="component" value="Unassembled WGS sequence"/>
</dbReference>
<dbReference type="Gene3D" id="3.40.1620.10">
    <property type="entry name" value="YefM-like domain"/>
    <property type="match status" value="1"/>
</dbReference>
<proteinExistence type="inferred from homology"/>
<dbReference type="RefSeq" id="WP_238746018.1">
    <property type="nucleotide sequence ID" value="NZ_JAKOOW010000014.1"/>
</dbReference>
<dbReference type="Pfam" id="PF02604">
    <property type="entry name" value="PhdYeFM_antitox"/>
    <property type="match status" value="1"/>
</dbReference>
<reference evidence="3 4" key="1">
    <citation type="submission" date="2022-02" db="EMBL/GenBank/DDBJ databases">
        <title>Genome sequence data of Kingella unionensis sp. nov. strain CICC 24913 (CCUG 75125).</title>
        <authorList>
            <person name="Xiao M."/>
        </authorList>
    </citation>
    <scope>NUCLEOTIDE SEQUENCE [LARGE SCALE GENOMIC DNA]</scope>
    <source>
        <strain evidence="3 4">CICC 24913</strain>
    </source>
</reference>
<evidence type="ECO:0000313" key="4">
    <source>
        <dbReference type="Proteomes" id="UP001298424"/>
    </source>
</evidence>
<organism evidence="3 4">
    <name type="scientific">Kingella pumchi</name>
    <dbReference type="NCBI Taxonomy" id="2779506"/>
    <lineage>
        <taxon>Bacteria</taxon>
        <taxon>Pseudomonadati</taxon>
        <taxon>Pseudomonadota</taxon>
        <taxon>Betaproteobacteria</taxon>
        <taxon>Neisseriales</taxon>
        <taxon>Neisseriaceae</taxon>
        <taxon>Kingella</taxon>
    </lineage>
</organism>
<accession>A0ABS9NL92</accession>
<evidence type="ECO:0000313" key="3">
    <source>
        <dbReference type="EMBL" id="MCG6503564.1"/>
    </source>
</evidence>
<comment type="function">
    <text evidence="2">Antitoxin component of a type II toxin-antitoxin (TA) system.</text>
</comment>
<comment type="caution">
    <text evidence="3">The sequence shown here is derived from an EMBL/GenBank/DDBJ whole genome shotgun (WGS) entry which is preliminary data.</text>
</comment>